<reference evidence="1" key="1">
    <citation type="submission" date="2023-07" db="EMBL/GenBank/DDBJ databases">
        <authorList>
            <consortium name="CYATHOMIX"/>
        </authorList>
    </citation>
    <scope>NUCLEOTIDE SEQUENCE</scope>
    <source>
        <strain evidence="1">N/A</strain>
    </source>
</reference>
<gene>
    <name evidence="1" type="ORF">CYNAS_LOCUS9640</name>
</gene>
<keyword evidence="2" id="KW-1185">Reference proteome</keyword>
<name>A0AA36GT08_CYLNA</name>
<comment type="caution">
    <text evidence="1">The sequence shown here is derived from an EMBL/GenBank/DDBJ whole genome shotgun (WGS) entry which is preliminary data.</text>
</comment>
<evidence type="ECO:0000313" key="1">
    <source>
        <dbReference type="EMBL" id="CAJ0597657.1"/>
    </source>
</evidence>
<dbReference type="AlphaFoldDB" id="A0AA36GT08"/>
<evidence type="ECO:0000313" key="2">
    <source>
        <dbReference type="Proteomes" id="UP001176961"/>
    </source>
</evidence>
<sequence length="74" mass="9072">MYSSRCHACYQNNPSFIFFCFSYRTEWSRQINSHMLKWAARICALIWQRRGIRIQQSQYHGPCKRRVVSVRLWL</sequence>
<accession>A0AA36GT08</accession>
<dbReference type="Proteomes" id="UP001176961">
    <property type="component" value="Unassembled WGS sequence"/>
</dbReference>
<protein>
    <submittedName>
        <fullName evidence="1">Uncharacterized protein</fullName>
    </submittedName>
</protein>
<dbReference type="EMBL" id="CATQJL010000223">
    <property type="protein sequence ID" value="CAJ0597657.1"/>
    <property type="molecule type" value="Genomic_DNA"/>
</dbReference>
<organism evidence="1 2">
    <name type="scientific">Cylicocyclus nassatus</name>
    <name type="common">Nematode worm</name>
    <dbReference type="NCBI Taxonomy" id="53992"/>
    <lineage>
        <taxon>Eukaryota</taxon>
        <taxon>Metazoa</taxon>
        <taxon>Ecdysozoa</taxon>
        <taxon>Nematoda</taxon>
        <taxon>Chromadorea</taxon>
        <taxon>Rhabditida</taxon>
        <taxon>Rhabditina</taxon>
        <taxon>Rhabditomorpha</taxon>
        <taxon>Strongyloidea</taxon>
        <taxon>Strongylidae</taxon>
        <taxon>Cylicocyclus</taxon>
    </lineage>
</organism>
<proteinExistence type="predicted"/>